<evidence type="ECO:0000256" key="2">
    <source>
        <dbReference type="ARBA" id="ARBA00022452"/>
    </source>
</evidence>
<comment type="caution">
    <text evidence="7">The sequence shown here is derived from an EMBL/GenBank/DDBJ whole genome shotgun (WGS) entry which is preliminary data.</text>
</comment>
<dbReference type="Pfam" id="PF01103">
    <property type="entry name" value="Omp85"/>
    <property type="match status" value="1"/>
</dbReference>
<organism evidence="7 8">
    <name type="scientific">Seohaeicola saemankumensis</name>
    <dbReference type="NCBI Taxonomy" id="481181"/>
    <lineage>
        <taxon>Bacteria</taxon>
        <taxon>Pseudomonadati</taxon>
        <taxon>Pseudomonadota</taxon>
        <taxon>Alphaproteobacteria</taxon>
        <taxon>Rhodobacterales</taxon>
        <taxon>Roseobacteraceae</taxon>
        <taxon>Seohaeicola</taxon>
    </lineage>
</organism>
<gene>
    <name evidence="7" type="ORF">ACFQ3C_12420</name>
</gene>
<dbReference type="RefSeq" id="WP_380792222.1">
    <property type="nucleotide sequence ID" value="NZ_JBHTKR010000005.1"/>
</dbReference>
<dbReference type="EMBL" id="JBHTKR010000005">
    <property type="protein sequence ID" value="MFD1195471.1"/>
    <property type="molecule type" value="Genomic_DNA"/>
</dbReference>
<name>A0ABW3TF17_9RHOB</name>
<evidence type="ECO:0000256" key="1">
    <source>
        <dbReference type="ARBA" id="ARBA00004370"/>
    </source>
</evidence>
<dbReference type="InterPro" id="IPR010827">
    <property type="entry name" value="BamA/TamA_POTRA"/>
</dbReference>
<dbReference type="Proteomes" id="UP001597151">
    <property type="component" value="Unassembled WGS sequence"/>
</dbReference>
<keyword evidence="3" id="KW-0472">Membrane</keyword>
<feature type="domain" description="POTRA" evidence="6">
    <location>
        <begin position="196"/>
        <end position="260"/>
    </location>
</feature>
<keyword evidence="2" id="KW-0812">Transmembrane</keyword>
<dbReference type="Pfam" id="PF07244">
    <property type="entry name" value="POTRA"/>
    <property type="match status" value="1"/>
</dbReference>
<proteinExistence type="predicted"/>
<dbReference type="Gene3D" id="3.10.20.310">
    <property type="entry name" value="membrane protein fhac"/>
    <property type="match status" value="1"/>
</dbReference>
<feature type="domain" description="Bacterial surface antigen (D15)" evidence="5">
    <location>
        <begin position="295"/>
        <end position="601"/>
    </location>
</feature>
<evidence type="ECO:0000313" key="8">
    <source>
        <dbReference type="Proteomes" id="UP001597151"/>
    </source>
</evidence>
<feature type="signal peptide" evidence="4">
    <location>
        <begin position="1"/>
        <end position="17"/>
    </location>
</feature>
<dbReference type="Gene3D" id="2.40.160.50">
    <property type="entry name" value="membrane protein fhac: a member of the omp85/tpsb transporter family"/>
    <property type="match status" value="1"/>
</dbReference>
<keyword evidence="2" id="KW-1134">Transmembrane beta strand</keyword>
<evidence type="ECO:0000256" key="3">
    <source>
        <dbReference type="ARBA" id="ARBA00023136"/>
    </source>
</evidence>
<keyword evidence="4" id="KW-0732">Signal</keyword>
<reference evidence="8" key="1">
    <citation type="journal article" date="2019" name="Int. J. Syst. Evol. Microbiol.">
        <title>The Global Catalogue of Microorganisms (GCM) 10K type strain sequencing project: providing services to taxonomists for standard genome sequencing and annotation.</title>
        <authorList>
            <consortium name="The Broad Institute Genomics Platform"/>
            <consortium name="The Broad Institute Genome Sequencing Center for Infectious Disease"/>
            <person name="Wu L."/>
            <person name="Ma J."/>
        </authorList>
    </citation>
    <scope>NUCLEOTIDE SEQUENCE [LARGE SCALE GENOMIC DNA]</scope>
    <source>
        <strain evidence="8">CCUG 55328</strain>
    </source>
</reference>
<evidence type="ECO:0000259" key="5">
    <source>
        <dbReference type="Pfam" id="PF01103"/>
    </source>
</evidence>
<feature type="chain" id="PRO_5047541283" evidence="4">
    <location>
        <begin position="18"/>
        <end position="601"/>
    </location>
</feature>
<evidence type="ECO:0000313" key="7">
    <source>
        <dbReference type="EMBL" id="MFD1195471.1"/>
    </source>
</evidence>
<dbReference type="InterPro" id="IPR039910">
    <property type="entry name" value="D15-like"/>
</dbReference>
<evidence type="ECO:0000259" key="6">
    <source>
        <dbReference type="Pfam" id="PF07244"/>
    </source>
</evidence>
<evidence type="ECO:0000256" key="4">
    <source>
        <dbReference type="SAM" id="SignalP"/>
    </source>
</evidence>
<dbReference type="InterPro" id="IPR000184">
    <property type="entry name" value="Bac_surfAg_D15"/>
</dbReference>
<dbReference type="PANTHER" id="PTHR12815">
    <property type="entry name" value="SORTING AND ASSEMBLY MACHINERY SAMM50 PROTEIN FAMILY MEMBER"/>
    <property type="match status" value="1"/>
</dbReference>
<accession>A0ABW3TF17</accession>
<protein>
    <submittedName>
        <fullName evidence="7">Autotransporter assembly complex family protein</fullName>
    </submittedName>
</protein>
<keyword evidence="8" id="KW-1185">Reference proteome</keyword>
<dbReference type="PANTHER" id="PTHR12815:SF42">
    <property type="entry name" value="BACTERIAL SURFACE ANTIGEN (D15) DOMAIN-CONTAINING PROTEIN"/>
    <property type="match status" value="1"/>
</dbReference>
<sequence>MAAFLALALAVATPAAALDRADVILEAGGSDRLRDRLVEGSLLVAARRDSVTDPQDILAAAQADYRRMVDLLYASGYYGGTVNIRIDGREAATIPPLDPPTRVSVAEIRIDPGPRFTFGRAEIEPLAPGRRPLTEFRTGEIARATVITESARTGLADWRSAGHAKADIANQQLTALHREARLDASITLSPGPAVTFGNLVVQDGSRVRTSAIRRIAGLPEGQRYDPEDVAKAAQRLRRTGAFRSVALTEAELLGPNNTLDIGVAVVDERPRRFGLGAEIASDTGLGLSGFWMHRNILGRADRLRVEGNIEGIGANTGGLDYGLSARFDRPAVYGPDTGFFAILGAEREDEEFFLTERVYMGLGVTRTFSDTLQAELGLTLERARVTSRVLQQIAGASSPVREYNFVTLPGSLTWDRRDDLLDPTKGFYFKAQANPFIDFDSQDPGGKVRLDARAYRALGDSDRIVLAGRAQFGALIGPDLLDTPPEFLFYSGGGGTVRGQPYQSLFVDLGGGNGIGGRSFLGFSGEVRAKVTNTISIVGFADAGYIGAESIYDGTGAWHSGAGLGLRYDTTVGPLRLDVAGPLGGDTGNGVQIYIGIGQAF</sequence>
<comment type="subcellular location">
    <subcellularLocation>
        <location evidence="1">Membrane</location>
    </subcellularLocation>
</comment>